<dbReference type="InterPro" id="IPR021719">
    <property type="entry name" value="Prot_inh_I78"/>
</dbReference>
<feature type="chain" id="PRO_5032516280" description="Peptidase inhibitor I78" evidence="1">
    <location>
        <begin position="20"/>
        <end position="95"/>
    </location>
</feature>
<sequence length="95" mass="9917">MKPVLPAILLAPLLLVACAPTPPSPVVVVELPAGDSCGASRYQSLIGQTGPALMLPGDAVYRVFKTGDPVTSDFNAARLNFETDKRGKLLHVTCG</sequence>
<gene>
    <name evidence="2" type="ORF">GL279_04105</name>
</gene>
<evidence type="ECO:0000256" key="1">
    <source>
        <dbReference type="SAM" id="SignalP"/>
    </source>
</evidence>
<keyword evidence="3" id="KW-1185">Reference proteome</keyword>
<dbReference type="Gene3D" id="3.30.10.10">
    <property type="entry name" value="Trypsin Inhibitor V, subunit A"/>
    <property type="match status" value="1"/>
</dbReference>
<evidence type="ECO:0000313" key="2">
    <source>
        <dbReference type="EMBL" id="MTH33774.1"/>
    </source>
</evidence>
<evidence type="ECO:0000313" key="3">
    <source>
        <dbReference type="Proteomes" id="UP000442533"/>
    </source>
</evidence>
<proteinExistence type="predicted"/>
<dbReference type="OrthoDB" id="8724542at2"/>
<feature type="signal peptide" evidence="1">
    <location>
        <begin position="1"/>
        <end position="19"/>
    </location>
</feature>
<dbReference type="Pfam" id="PF11720">
    <property type="entry name" value="Inhibitor_I78"/>
    <property type="match status" value="1"/>
</dbReference>
<accession>A0A844H2I6</accession>
<evidence type="ECO:0008006" key="4">
    <source>
        <dbReference type="Google" id="ProtNLM"/>
    </source>
</evidence>
<protein>
    <recommendedName>
        <fullName evidence="4">Peptidase inhibitor I78</fullName>
    </recommendedName>
</protein>
<dbReference type="Proteomes" id="UP000442533">
    <property type="component" value="Unassembled WGS sequence"/>
</dbReference>
<comment type="caution">
    <text evidence="2">The sequence shown here is derived from an EMBL/GenBank/DDBJ whole genome shotgun (WGS) entry which is preliminary data.</text>
</comment>
<organism evidence="2 3">
    <name type="scientific">Paracoccus limosus</name>
    <dbReference type="NCBI Taxonomy" id="913252"/>
    <lineage>
        <taxon>Bacteria</taxon>
        <taxon>Pseudomonadati</taxon>
        <taxon>Pseudomonadota</taxon>
        <taxon>Alphaproteobacteria</taxon>
        <taxon>Rhodobacterales</taxon>
        <taxon>Paracoccaceae</taxon>
        <taxon>Paracoccus</taxon>
    </lineage>
</organism>
<name>A0A844H2I6_9RHOB</name>
<dbReference type="PROSITE" id="PS51257">
    <property type="entry name" value="PROKAR_LIPOPROTEIN"/>
    <property type="match status" value="1"/>
</dbReference>
<dbReference type="AlphaFoldDB" id="A0A844H2I6"/>
<dbReference type="EMBL" id="WMIF01000004">
    <property type="protein sequence ID" value="MTH33774.1"/>
    <property type="molecule type" value="Genomic_DNA"/>
</dbReference>
<reference evidence="2 3" key="1">
    <citation type="submission" date="2019-11" db="EMBL/GenBank/DDBJ databases">
        <authorList>
            <person name="Dong K."/>
        </authorList>
    </citation>
    <scope>NUCLEOTIDE SEQUENCE [LARGE SCALE GENOMIC DNA]</scope>
    <source>
        <strain evidence="2 3">JCM 17370</strain>
    </source>
</reference>
<dbReference type="RefSeq" id="WP_155063335.1">
    <property type="nucleotide sequence ID" value="NZ_WMIF01000004.1"/>
</dbReference>
<keyword evidence="1" id="KW-0732">Signal</keyword>